<organism evidence="2 3">
    <name type="scientific">Alsobacter metallidurans</name>
    <dbReference type="NCBI Taxonomy" id="340221"/>
    <lineage>
        <taxon>Bacteria</taxon>
        <taxon>Pseudomonadati</taxon>
        <taxon>Pseudomonadota</taxon>
        <taxon>Alphaproteobacteria</taxon>
        <taxon>Hyphomicrobiales</taxon>
        <taxon>Alsobacteraceae</taxon>
        <taxon>Alsobacter</taxon>
    </lineage>
</organism>
<keyword evidence="3" id="KW-1185">Reference proteome</keyword>
<dbReference type="EMBL" id="BMES01000002">
    <property type="protein sequence ID" value="GGH25794.1"/>
    <property type="molecule type" value="Genomic_DNA"/>
</dbReference>
<dbReference type="SMART" id="SM01234">
    <property type="entry name" value="Haemolytic"/>
    <property type="match status" value="1"/>
</dbReference>
<comment type="similarity">
    <text evidence="1">Belongs to the UPF0161 family.</text>
</comment>
<dbReference type="AlphaFoldDB" id="A0A917I9A1"/>
<dbReference type="HAMAP" id="MF_00386">
    <property type="entry name" value="UPF0161_YidD"/>
    <property type="match status" value="1"/>
</dbReference>
<evidence type="ECO:0000313" key="2">
    <source>
        <dbReference type="EMBL" id="GGH25794.1"/>
    </source>
</evidence>
<accession>A0A917I9A1</accession>
<dbReference type="PANTHER" id="PTHR33383:SF1">
    <property type="entry name" value="MEMBRANE PROTEIN INSERTION EFFICIENCY FACTOR-RELATED"/>
    <property type="match status" value="1"/>
</dbReference>
<dbReference type="PANTHER" id="PTHR33383">
    <property type="entry name" value="MEMBRANE PROTEIN INSERTION EFFICIENCY FACTOR-RELATED"/>
    <property type="match status" value="1"/>
</dbReference>
<comment type="subcellular location">
    <subcellularLocation>
        <location evidence="1">Cell membrane</location>
        <topology evidence="1">Peripheral membrane protein</topology>
        <orientation evidence="1">Cytoplasmic side</orientation>
    </subcellularLocation>
</comment>
<comment type="caution">
    <text evidence="2">The sequence shown here is derived from an EMBL/GenBank/DDBJ whole genome shotgun (WGS) entry which is preliminary data.</text>
</comment>
<dbReference type="InterPro" id="IPR002696">
    <property type="entry name" value="Membr_insert_effic_factor_YidD"/>
</dbReference>
<name>A0A917I9A1_9HYPH</name>
<reference evidence="2" key="1">
    <citation type="journal article" date="2014" name="Int. J. Syst. Evol. Microbiol.">
        <title>Complete genome sequence of Corynebacterium casei LMG S-19264T (=DSM 44701T), isolated from a smear-ripened cheese.</title>
        <authorList>
            <consortium name="US DOE Joint Genome Institute (JGI-PGF)"/>
            <person name="Walter F."/>
            <person name="Albersmeier A."/>
            <person name="Kalinowski J."/>
            <person name="Ruckert C."/>
        </authorList>
    </citation>
    <scope>NUCLEOTIDE SEQUENCE</scope>
    <source>
        <strain evidence="2">CGMCC 1.12214</strain>
    </source>
</reference>
<dbReference type="Pfam" id="PF01809">
    <property type="entry name" value="YidD"/>
    <property type="match status" value="1"/>
</dbReference>
<protein>
    <recommendedName>
        <fullName evidence="1">Putative membrane protein insertion efficiency factor</fullName>
    </recommendedName>
</protein>
<sequence length="140" mass="15145">MAETQADVKKMQTPHQGGATGLTKPYRASAWAAHGLIRLYQLTLSGLIGRQCRHWPSCSSYTDEAIGRYGLWAGGWMGAARICRCNPWGTEGVDLVAAALPPGGAWYRPWRYGLWRGVNAPARIRCEAVDMGDGAAPPSS</sequence>
<dbReference type="NCBIfam" id="TIGR00278">
    <property type="entry name" value="membrane protein insertion efficiency factor YidD"/>
    <property type="match status" value="1"/>
</dbReference>
<evidence type="ECO:0000256" key="1">
    <source>
        <dbReference type="HAMAP-Rule" id="MF_00386"/>
    </source>
</evidence>
<proteinExistence type="inferred from homology"/>
<dbReference type="GO" id="GO:0005886">
    <property type="term" value="C:plasma membrane"/>
    <property type="evidence" value="ECO:0007669"/>
    <property type="project" value="UniProtKB-SubCell"/>
</dbReference>
<evidence type="ECO:0000313" key="3">
    <source>
        <dbReference type="Proteomes" id="UP000603912"/>
    </source>
</evidence>
<reference evidence="2" key="2">
    <citation type="submission" date="2020-09" db="EMBL/GenBank/DDBJ databases">
        <authorList>
            <person name="Sun Q."/>
            <person name="Zhou Y."/>
        </authorList>
    </citation>
    <scope>NUCLEOTIDE SEQUENCE</scope>
    <source>
        <strain evidence="2">CGMCC 1.12214</strain>
    </source>
</reference>
<comment type="function">
    <text evidence="1">Could be involved in insertion of integral membrane proteins into the membrane.</text>
</comment>
<keyword evidence="1" id="KW-0472">Membrane</keyword>
<keyword evidence="1" id="KW-1003">Cell membrane</keyword>
<dbReference type="Proteomes" id="UP000603912">
    <property type="component" value="Unassembled WGS sequence"/>
</dbReference>
<gene>
    <name evidence="2" type="ORF">GCM10007036_33130</name>
</gene>